<evidence type="ECO:0000313" key="1">
    <source>
        <dbReference type="EMBL" id="DAD73401.1"/>
    </source>
</evidence>
<proteinExistence type="predicted"/>
<protein>
    <submittedName>
        <fullName evidence="1">Uncharacterized protein</fullName>
    </submittedName>
</protein>
<reference evidence="1" key="1">
    <citation type="journal article" date="2021" name="Proc. Natl. Acad. Sci. U.S.A.">
        <title>A Catalog of Tens of Thousands of Viruses from Human Metagenomes Reveals Hidden Associations with Chronic Diseases.</title>
        <authorList>
            <person name="Tisza M.J."/>
            <person name="Buck C.B."/>
        </authorList>
    </citation>
    <scope>NUCLEOTIDE SEQUENCE</scope>
    <source>
        <strain evidence="1">CtKm44</strain>
    </source>
</reference>
<sequence>MSVDNRIPSEPYMELNGVKVYAENDNKPFVNIDKEKLDGKEH</sequence>
<organism evidence="1">
    <name type="scientific">Siphoviridae sp. ctKm44</name>
    <dbReference type="NCBI Taxonomy" id="2826245"/>
    <lineage>
        <taxon>Viruses</taxon>
        <taxon>Duplodnaviria</taxon>
        <taxon>Heunggongvirae</taxon>
        <taxon>Uroviricota</taxon>
        <taxon>Caudoviricetes</taxon>
    </lineage>
</organism>
<dbReference type="EMBL" id="BK014735">
    <property type="protein sequence ID" value="DAD73401.1"/>
    <property type="molecule type" value="Genomic_DNA"/>
</dbReference>
<accession>A0A8S5LTM6</accession>
<name>A0A8S5LTM6_9CAUD</name>